<sequence length="105" mass="12399">MYTGFTLFVKRLLKFPPSYQPPCSVYPLHRPKESRDLMVFACEKFLPYSSHFKAIQILYHRRRLRRIAPSPRTADETLRLFMSSTLYHGYDLLKCSSSILLKVLL</sequence>
<proteinExistence type="predicted"/>
<keyword evidence="2" id="KW-1185">Reference proteome</keyword>
<accession>A0A3P7X081</accession>
<dbReference type="AlphaFoldDB" id="A0A183F3S0"/>
<accession>A0A183F3S0</accession>
<name>A0A183F3S0_HELPZ</name>
<dbReference type="Proteomes" id="UP000050761">
    <property type="component" value="Unassembled WGS sequence"/>
</dbReference>
<dbReference type="OrthoDB" id="5865629at2759"/>
<dbReference type="EMBL" id="UZAH01000703">
    <property type="protein sequence ID" value="VDO19195.1"/>
    <property type="molecule type" value="Genomic_DNA"/>
</dbReference>
<dbReference type="WBParaSite" id="HPBE_0000081201-mRNA-1">
    <property type="protein sequence ID" value="HPBE_0000081201-mRNA-1"/>
    <property type="gene ID" value="HPBE_0000081201"/>
</dbReference>
<protein>
    <submittedName>
        <fullName evidence="3">Ovule protein</fullName>
    </submittedName>
</protein>
<reference evidence="1 2" key="1">
    <citation type="submission" date="2018-11" db="EMBL/GenBank/DDBJ databases">
        <authorList>
            <consortium name="Pathogen Informatics"/>
        </authorList>
    </citation>
    <scope>NUCLEOTIDE SEQUENCE [LARGE SCALE GENOMIC DNA]</scope>
</reference>
<gene>
    <name evidence="1" type="ORF">HPBE_LOCUS813</name>
</gene>
<organism evidence="2 3">
    <name type="scientific">Heligmosomoides polygyrus</name>
    <name type="common">Parasitic roundworm</name>
    <dbReference type="NCBI Taxonomy" id="6339"/>
    <lineage>
        <taxon>Eukaryota</taxon>
        <taxon>Metazoa</taxon>
        <taxon>Ecdysozoa</taxon>
        <taxon>Nematoda</taxon>
        <taxon>Chromadorea</taxon>
        <taxon>Rhabditida</taxon>
        <taxon>Rhabditina</taxon>
        <taxon>Rhabditomorpha</taxon>
        <taxon>Strongyloidea</taxon>
        <taxon>Heligmosomidae</taxon>
        <taxon>Heligmosomoides</taxon>
    </lineage>
</organism>
<reference evidence="3" key="2">
    <citation type="submission" date="2019-09" db="UniProtKB">
        <authorList>
            <consortium name="WormBaseParasite"/>
        </authorList>
    </citation>
    <scope>IDENTIFICATION</scope>
</reference>
<evidence type="ECO:0000313" key="1">
    <source>
        <dbReference type="EMBL" id="VDO19195.1"/>
    </source>
</evidence>
<evidence type="ECO:0000313" key="2">
    <source>
        <dbReference type="Proteomes" id="UP000050761"/>
    </source>
</evidence>
<evidence type="ECO:0000313" key="3">
    <source>
        <dbReference type="WBParaSite" id="HPBE_0000081201-mRNA-1"/>
    </source>
</evidence>